<keyword evidence="6" id="KW-0472">Membrane</keyword>
<reference evidence="9 10" key="1">
    <citation type="submission" date="2024-01" db="EMBL/GenBank/DDBJ databases">
        <authorList>
            <person name="Waweru B."/>
        </authorList>
    </citation>
    <scope>NUCLEOTIDE SEQUENCE [LARGE SCALE GENOMIC DNA]</scope>
</reference>
<evidence type="ECO:0000256" key="4">
    <source>
        <dbReference type="ARBA" id="ARBA00022781"/>
    </source>
</evidence>
<evidence type="ECO:0000256" key="8">
    <source>
        <dbReference type="ARBA" id="ARBA00023310"/>
    </source>
</evidence>
<dbReference type="GO" id="GO:0045259">
    <property type="term" value="C:proton-transporting ATP synthase complex"/>
    <property type="evidence" value="ECO:0007669"/>
    <property type="project" value="UniProtKB-KW"/>
</dbReference>
<evidence type="ECO:0000313" key="9">
    <source>
        <dbReference type="EMBL" id="CAK7327242.1"/>
    </source>
</evidence>
<dbReference type="PANTHER" id="PTHR11693:SF22">
    <property type="entry name" value="ATP SYNTHASE SUBUNIT GAMMA, MITOCHONDRIAL"/>
    <property type="match status" value="1"/>
</dbReference>
<comment type="similarity">
    <text evidence="2">Belongs to the ATPase gamma chain family.</text>
</comment>
<dbReference type="InterPro" id="IPR000131">
    <property type="entry name" value="ATP_synth_F1_gsu"/>
</dbReference>
<evidence type="ECO:0000256" key="5">
    <source>
        <dbReference type="ARBA" id="ARBA00023065"/>
    </source>
</evidence>
<comment type="subcellular location">
    <subcellularLocation>
        <location evidence="1">Membrane</location>
        <topology evidence="1">Peripheral membrane protein</topology>
    </subcellularLocation>
</comment>
<name>A0AAV1QZR5_9ROSI</name>
<evidence type="ECO:0000256" key="7">
    <source>
        <dbReference type="ARBA" id="ARBA00023196"/>
    </source>
</evidence>
<dbReference type="SUPFAM" id="SSF52943">
    <property type="entry name" value="ATP synthase (F1-ATPase), gamma subunit"/>
    <property type="match status" value="1"/>
</dbReference>
<dbReference type="InterPro" id="IPR035968">
    <property type="entry name" value="ATP_synth_F1_ATPase_gsu"/>
</dbReference>
<dbReference type="AlphaFoldDB" id="A0AAV1QZR5"/>
<evidence type="ECO:0000313" key="10">
    <source>
        <dbReference type="Proteomes" id="UP001314170"/>
    </source>
</evidence>
<keyword evidence="10" id="KW-1185">Reference proteome</keyword>
<proteinExistence type="inferred from homology"/>
<keyword evidence="7" id="KW-0139">CF(1)</keyword>
<evidence type="ECO:0000256" key="2">
    <source>
        <dbReference type="ARBA" id="ARBA00007681"/>
    </source>
</evidence>
<dbReference type="Gene3D" id="1.10.287.80">
    <property type="entry name" value="ATP synthase, gamma subunit, helix hairpin domain"/>
    <property type="match status" value="1"/>
</dbReference>
<dbReference type="Gene3D" id="3.40.1380.10">
    <property type="match status" value="1"/>
</dbReference>
<evidence type="ECO:0000256" key="6">
    <source>
        <dbReference type="ARBA" id="ARBA00023136"/>
    </source>
</evidence>
<keyword evidence="3" id="KW-0813">Transport</keyword>
<accession>A0AAV1QZR5</accession>
<evidence type="ECO:0000256" key="3">
    <source>
        <dbReference type="ARBA" id="ARBA00022448"/>
    </source>
</evidence>
<evidence type="ECO:0000256" key="1">
    <source>
        <dbReference type="ARBA" id="ARBA00004170"/>
    </source>
</evidence>
<gene>
    <name evidence="9" type="ORF">DCAF_LOCUS4949</name>
</gene>
<sequence length="196" mass="20901">MAIAAALRRGGMRFVSPLISPEPFTAVRSSLITEEHVTPGVRSISTQSFNALLGDTPNVDVKKNVIVTVSSDKGLCGGINSTTVKVSKAISKLQSVVSFLATMATVLSLEVTKRETECGGKLDDPDSYEIEGGETKGEILQNLTGEQDARMSAVDSSSRNARDMLDRLTLTYNRTRQASITMELTEITSGAATLEG</sequence>
<keyword evidence="8" id="KW-0066">ATP synthesis</keyword>
<organism evidence="9 10">
    <name type="scientific">Dovyalis caffra</name>
    <dbReference type="NCBI Taxonomy" id="77055"/>
    <lineage>
        <taxon>Eukaryota</taxon>
        <taxon>Viridiplantae</taxon>
        <taxon>Streptophyta</taxon>
        <taxon>Embryophyta</taxon>
        <taxon>Tracheophyta</taxon>
        <taxon>Spermatophyta</taxon>
        <taxon>Magnoliopsida</taxon>
        <taxon>eudicotyledons</taxon>
        <taxon>Gunneridae</taxon>
        <taxon>Pentapetalae</taxon>
        <taxon>rosids</taxon>
        <taxon>fabids</taxon>
        <taxon>Malpighiales</taxon>
        <taxon>Salicaceae</taxon>
        <taxon>Flacourtieae</taxon>
        <taxon>Dovyalis</taxon>
    </lineage>
</organism>
<keyword evidence="4" id="KW-0375">Hydrogen ion transport</keyword>
<comment type="caution">
    <text evidence="9">The sequence shown here is derived from an EMBL/GenBank/DDBJ whole genome shotgun (WGS) entry which is preliminary data.</text>
</comment>
<dbReference type="Proteomes" id="UP001314170">
    <property type="component" value="Unassembled WGS sequence"/>
</dbReference>
<dbReference type="EMBL" id="CAWUPB010000851">
    <property type="protein sequence ID" value="CAK7327242.1"/>
    <property type="molecule type" value="Genomic_DNA"/>
</dbReference>
<dbReference type="PRINTS" id="PR00126">
    <property type="entry name" value="ATPASEGAMMA"/>
</dbReference>
<dbReference type="Pfam" id="PF00231">
    <property type="entry name" value="ATP-synt"/>
    <property type="match status" value="1"/>
</dbReference>
<dbReference type="GO" id="GO:0046933">
    <property type="term" value="F:proton-transporting ATP synthase activity, rotational mechanism"/>
    <property type="evidence" value="ECO:0007669"/>
    <property type="project" value="InterPro"/>
</dbReference>
<dbReference type="PANTHER" id="PTHR11693">
    <property type="entry name" value="ATP SYNTHASE GAMMA CHAIN"/>
    <property type="match status" value="1"/>
</dbReference>
<keyword evidence="5" id="KW-0406">Ion transport</keyword>
<protein>
    <recommendedName>
        <fullName evidence="11">ATP synthase subunit gamma</fullName>
    </recommendedName>
</protein>
<evidence type="ECO:0008006" key="11">
    <source>
        <dbReference type="Google" id="ProtNLM"/>
    </source>
</evidence>